<reference evidence="1 2" key="1">
    <citation type="submission" date="2019-09" db="EMBL/GenBank/DDBJ databases">
        <title>Actinomadura physcomitrii sp. nov., a novel actinomycete isolated from moss [Physcomitrium sphaericum (Ludw) Fuernr].</title>
        <authorList>
            <person name="Liu C."/>
            <person name="Zhuang X."/>
        </authorList>
    </citation>
    <scope>NUCLEOTIDE SEQUENCE [LARGE SCALE GENOMIC DNA]</scope>
    <source>
        <strain evidence="1 2">CYP1-1B</strain>
    </source>
</reference>
<dbReference type="InterPro" id="IPR032710">
    <property type="entry name" value="NTF2-like_dom_sf"/>
</dbReference>
<comment type="caution">
    <text evidence="1">The sequence shown here is derived from an EMBL/GenBank/DDBJ whole genome shotgun (WGS) entry which is preliminary data.</text>
</comment>
<dbReference type="SUPFAM" id="SSF54427">
    <property type="entry name" value="NTF2-like"/>
    <property type="match status" value="1"/>
</dbReference>
<organism evidence="1 2">
    <name type="scientific">Actinomadura montaniterrae</name>
    <dbReference type="NCBI Taxonomy" id="1803903"/>
    <lineage>
        <taxon>Bacteria</taxon>
        <taxon>Bacillati</taxon>
        <taxon>Actinomycetota</taxon>
        <taxon>Actinomycetes</taxon>
        <taxon>Streptosporangiales</taxon>
        <taxon>Thermomonosporaceae</taxon>
        <taxon>Actinomadura</taxon>
    </lineage>
</organism>
<proteinExistence type="predicted"/>
<evidence type="ECO:0000313" key="1">
    <source>
        <dbReference type="EMBL" id="KAB2380737.1"/>
    </source>
</evidence>
<protein>
    <recommendedName>
        <fullName evidence="3">Nuclear transport factor 2 family protein</fullName>
    </recommendedName>
</protein>
<dbReference type="OrthoDB" id="8722217at2"/>
<dbReference type="EMBL" id="WBMR01000042">
    <property type="protein sequence ID" value="KAB2380737.1"/>
    <property type="molecule type" value="Genomic_DNA"/>
</dbReference>
<sequence>MNETLELKQWTDRYMAQWNEPDPEARSALIRELWAPDGLQVLVNPPEAARDAAANLGIPHPSLEVRGHESLNARVSRAYELFIEPGEHIFQAADEPAVLMPNIIAFRWSMVVIATGETVGGGLEIITLDENHRIRTDHQYVGMS</sequence>
<dbReference type="Gene3D" id="3.10.450.50">
    <property type="match status" value="1"/>
</dbReference>
<name>A0A6L3VYN8_9ACTN</name>
<gene>
    <name evidence="1" type="ORF">F9B16_17130</name>
</gene>
<keyword evidence="2" id="KW-1185">Reference proteome</keyword>
<evidence type="ECO:0008006" key="3">
    <source>
        <dbReference type="Google" id="ProtNLM"/>
    </source>
</evidence>
<accession>A0A6L3VYN8</accession>
<dbReference type="Proteomes" id="UP000483004">
    <property type="component" value="Unassembled WGS sequence"/>
</dbReference>
<dbReference type="RefSeq" id="WP_151541079.1">
    <property type="nucleotide sequence ID" value="NZ_WBMR01000042.1"/>
</dbReference>
<dbReference type="AlphaFoldDB" id="A0A6L3VYN8"/>
<evidence type="ECO:0000313" key="2">
    <source>
        <dbReference type="Proteomes" id="UP000483004"/>
    </source>
</evidence>